<keyword evidence="2" id="KW-1185">Reference proteome</keyword>
<accession>A0ABN9XZT4</accession>
<dbReference type="Proteomes" id="UP001189429">
    <property type="component" value="Unassembled WGS sequence"/>
</dbReference>
<sequence length="110" mass="11694">MSPPAIPKVAIPPEKWTQALYSTPESCLAQSEPAKLPAMQFDPSFWSKAYVQCIGRGNSHKACVDSLPDDTRITPPGPLGGEAASKELAATIACVREHGGTEKCTAHFEA</sequence>
<reference evidence="1" key="1">
    <citation type="submission" date="2023-10" db="EMBL/GenBank/DDBJ databases">
        <authorList>
            <person name="Chen Y."/>
            <person name="Shah S."/>
            <person name="Dougan E. K."/>
            <person name="Thang M."/>
            <person name="Chan C."/>
        </authorList>
    </citation>
    <scope>NUCLEOTIDE SEQUENCE [LARGE SCALE GENOMIC DNA]</scope>
</reference>
<evidence type="ECO:0000313" key="1">
    <source>
        <dbReference type="EMBL" id="CAK0904083.1"/>
    </source>
</evidence>
<organism evidence="1 2">
    <name type="scientific">Prorocentrum cordatum</name>
    <dbReference type="NCBI Taxonomy" id="2364126"/>
    <lineage>
        <taxon>Eukaryota</taxon>
        <taxon>Sar</taxon>
        <taxon>Alveolata</taxon>
        <taxon>Dinophyceae</taxon>
        <taxon>Prorocentrales</taxon>
        <taxon>Prorocentraceae</taxon>
        <taxon>Prorocentrum</taxon>
    </lineage>
</organism>
<dbReference type="EMBL" id="CAUYUJ010021348">
    <property type="protein sequence ID" value="CAK0904083.1"/>
    <property type="molecule type" value="Genomic_DNA"/>
</dbReference>
<proteinExistence type="predicted"/>
<name>A0ABN9XZT4_9DINO</name>
<comment type="caution">
    <text evidence="1">The sequence shown here is derived from an EMBL/GenBank/DDBJ whole genome shotgun (WGS) entry which is preliminary data.</text>
</comment>
<evidence type="ECO:0000313" key="2">
    <source>
        <dbReference type="Proteomes" id="UP001189429"/>
    </source>
</evidence>
<protein>
    <recommendedName>
        <fullName evidence="3">DUF4189 domain-containing protein</fullName>
    </recommendedName>
</protein>
<feature type="non-terminal residue" evidence="1">
    <location>
        <position position="110"/>
    </location>
</feature>
<evidence type="ECO:0008006" key="3">
    <source>
        <dbReference type="Google" id="ProtNLM"/>
    </source>
</evidence>
<gene>
    <name evidence="1" type="ORF">PCOR1329_LOCUS80218</name>
</gene>